<dbReference type="SUPFAM" id="SSF48179">
    <property type="entry name" value="6-phosphogluconate dehydrogenase C-terminal domain-like"/>
    <property type="match status" value="1"/>
</dbReference>
<reference evidence="5 6" key="1">
    <citation type="submission" date="2024-01" db="EMBL/GenBank/DDBJ databases">
        <title>New evidence supports the origin of RcGTA from prophage.</title>
        <authorList>
            <person name="Xu Y."/>
            <person name="Liu B."/>
            <person name="Chen F."/>
        </authorList>
    </citation>
    <scope>NUCLEOTIDE SEQUENCE [LARGE SCALE GENOMIC DNA]</scope>
    <source>
        <strain evidence="5 6">CBW1107-2</strain>
    </source>
</reference>
<evidence type="ECO:0000256" key="1">
    <source>
        <dbReference type="ARBA" id="ARBA00023002"/>
    </source>
</evidence>
<dbReference type="InterPro" id="IPR017476">
    <property type="entry name" value="UDP-Glc/GDP-Man"/>
</dbReference>
<dbReference type="SMART" id="SM00984">
    <property type="entry name" value="UDPG_MGDP_dh_C"/>
    <property type="match status" value="1"/>
</dbReference>
<dbReference type="EMBL" id="JAZHFV010000002">
    <property type="protein sequence ID" value="MEX4007499.1"/>
    <property type="molecule type" value="Genomic_DNA"/>
</dbReference>
<comment type="caution">
    <text evidence="5">The sequence shown here is derived from an EMBL/GenBank/DDBJ whole genome shotgun (WGS) entry which is preliminary data.</text>
</comment>
<dbReference type="Gene3D" id="3.40.50.720">
    <property type="entry name" value="NAD(P)-binding Rossmann-like Domain"/>
    <property type="match status" value="2"/>
</dbReference>
<dbReference type="InterPro" id="IPR014026">
    <property type="entry name" value="UDP-Glc/GDP-Man_DH_dimer"/>
</dbReference>
<comment type="similarity">
    <text evidence="3">Belongs to the UDP-glucose/GDP-mannose dehydrogenase family.</text>
</comment>
<dbReference type="PANTHER" id="PTHR43491">
    <property type="entry name" value="UDP-N-ACETYL-D-MANNOSAMINE DEHYDROGENASE"/>
    <property type="match status" value="1"/>
</dbReference>
<dbReference type="Pfam" id="PF03720">
    <property type="entry name" value="UDPG_MGDP_dh_C"/>
    <property type="match status" value="1"/>
</dbReference>
<dbReference type="Proteomes" id="UP001559025">
    <property type="component" value="Unassembled WGS sequence"/>
</dbReference>
<keyword evidence="6" id="KW-1185">Reference proteome</keyword>
<sequence length="454" mass="48556">MNKGSAAAVADSAIYEKLLSSIGSRDALVGIVGLGYVGLPLAVTATNAGFGVIGFDIDAQRVAKVNRGETVIKHIDGALLGDAIAKGKFEATADFARLAEVDAILICVPTPLTRHREPDLSFVVATARSVAGSLRAGQLVVLESTTYPGTTDEVLRPILEEGGLKSGQDFFLAFSPEREDPGNPDFGTSTIPKVVGGDGAHALELANTLYGALVTKTVPVSSAATAEAVKLTENIFRAVNIALVNELKVVYEAMGIDVWEVIDAAKTKPFGFMPFYPGPGLGGHCIPIDPFYLTWKAREYEISTRFVELAGEINTAMPQRVVSQLARAMDSRLKRGLNGARILVLGIAYKKNVDDMRESPSLRLIELLEERGAVTAYHDPHIAQIPPTREHAPLTGRRSVDLTAQEVAAYDAVLIATDHDTVDYALVVDNAKLVVDTRNACARRDLPNTNVVKA</sequence>
<accession>A0ABV3WTV1</accession>
<dbReference type="InterPro" id="IPR036291">
    <property type="entry name" value="NAD(P)-bd_dom_sf"/>
</dbReference>
<dbReference type="InterPro" id="IPR001732">
    <property type="entry name" value="UDP-Glc/GDP-Man_DH_N"/>
</dbReference>
<dbReference type="PIRSF" id="PIRSF000124">
    <property type="entry name" value="UDPglc_GDPman_dh"/>
    <property type="match status" value="1"/>
</dbReference>
<evidence type="ECO:0000313" key="5">
    <source>
        <dbReference type="EMBL" id="MEX4007499.1"/>
    </source>
</evidence>
<organism evidence="5 6">
    <name type="scientific">Neoaquamicrobium sediminum</name>
    <dbReference type="NCBI Taxonomy" id="1849104"/>
    <lineage>
        <taxon>Bacteria</taxon>
        <taxon>Pseudomonadati</taxon>
        <taxon>Pseudomonadota</taxon>
        <taxon>Alphaproteobacteria</taxon>
        <taxon>Hyphomicrobiales</taxon>
        <taxon>Phyllobacteriaceae</taxon>
        <taxon>Neoaquamicrobium</taxon>
    </lineage>
</organism>
<evidence type="ECO:0000259" key="4">
    <source>
        <dbReference type="SMART" id="SM00984"/>
    </source>
</evidence>
<gene>
    <name evidence="5" type="ORF">V1479_09295</name>
</gene>
<dbReference type="Pfam" id="PF00984">
    <property type="entry name" value="UDPG_MGDP_dh"/>
    <property type="match status" value="1"/>
</dbReference>
<dbReference type="PIRSF" id="PIRSF500136">
    <property type="entry name" value="UDP_ManNAc_DH"/>
    <property type="match status" value="1"/>
</dbReference>
<proteinExistence type="inferred from homology"/>
<evidence type="ECO:0000256" key="2">
    <source>
        <dbReference type="ARBA" id="ARBA00023027"/>
    </source>
</evidence>
<keyword evidence="2" id="KW-0520">NAD</keyword>
<evidence type="ECO:0000313" key="6">
    <source>
        <dbReference type="Proteomes" id="UP001559025"/>
    </source>
</evidence>
<dbReference type="Pfam" id="PF03721">
    <property type="entry name" value="UDPG_MGDP_dh_N"/>
    <property type="match status" value="1"/>
</dbReference>
<evidence type="ECO:0000256" key="3">
    <source>
        <dbReference type="PIRNR" id="PIRNR000124"/>
    </source>
</evidence>
<keyword evidence="1" id="KW-0560">Oxidoreductase</keyword>
<dbReference type="InterPro" id="IPR014027">
    <property type="entry name" value="UDP-Glc/GDP-Man_DH_C"/>
</dbReference>
<protein>
    <submittedName>
        <fullName evidence="5">Nucleotide sugar dehydrogenase</fullName>
    </submittedName>
</protein>
<dbReference type="InterPro" id="IPR036220">
    <property type="entry name" value="UDP-Glc/GDP-Man_DH_C_sf"/>
</dbReference>
<name>A0ABV3WTV1_9HYPH</name>
<dbReference type="PANTHER" id="PTHR43491:SF1">
    <property type="entry name" value="UDP-N-ACETYL-D-MANNOSAMINE DEHYDROGENASE"/>
    <property type="match status" value="1"/>
</dbReference>
<dbReference type="InterPro" id="IPR028359">
    <property type="entry name" value="UDP_ManNAc/GlcNAc_DH"/>
</dbReference>
<dbReference type="NCBIfam" id="TIGR03026">
    <property type="entry name" value="NDP-sugDHase"/>
    <property type="match status" value="1"/>
</dbReference>
<dbReference type="RefSeq" id="WP_173193425.1">
    <property type="nucleotide sequence ID" value="NZ_JABETK010000002.1"/>
</dbReference>
<dbReference type="InterPro" id="IPR008927">
    <property type="entry name" value="6-PGluconate_DH-like_C_sf"/>
</dbReference>
<dbReference type="SUPFAM" id="SSF51735">
    <property type="entry name" value="NAD(P)-binding Rossmann-fold domains"/>
    <property type="match status" value="1"/>
</dbReference>
<feature type="domain" description="UDP-glucose/GDP-mannose dehydrogenase C-terminal" evidence="4">
    <location>
        <begin position="343"/>
        <end position="443"/>
    </location>
</feature>
<dbReference type="SUPFAM" id="SSF52413">
    <property type="entry name" value="UDP-glucose/GDP-mannose dehydrogenase C-terminal domain"/>
    <property type="match status" value="1"/>
</dbReference>